<gene>
    <name evidence="2" type="ORF">EGH82_03530</name>
</gene>
<keyword evidence="1" id="KW-0732">Signal</keyword>
<proteinExistence type="predicted"/>
<dbReference type="EMBL" id="RKIK01000005">
    <property type="protein sequence ID" value="ROV61880.1"/>
    <property type="molecule type" value="Genomic_DNA"/>
</dbReference>
<reference evidence="2 3" key="1">
    <citation type="submission" date="2018-11" db="EMBL/GenBank/DDBJ databases">
        <title>Vibrio ponticus strain CAIM 1751 pathogenic for the snapper Lutjanus guttatus.</title>
        <authorList>
            <person name="Soto-Rodriguez S."/>
            <person name="Lozano-Olvera R."/>
            <person name="Gomez-Gil B."/>
        </authorList>
    </citation>
    <scope>NUCLEOTIDE SEQUENCE [LARGE SCALE GENOMIC DNA]</scope>
    <source>
        <strain evidence="2 3">CAIM 1751</strain>
    </source>
</reference>
<dbReference type="Proteomes" id="UP000278792">
    <property type="component" value="Unassembled WGS sequence"/>
</dbReference>
<name>A0A3N3E5K2_9VIBR</name>
<feature type="chain" id="PRO_5018177161" evidence="1">
    <location>
        <begin position="19"/>
        <end position="107"/>
    </location>
</feature>
<evidence type="ECO:0000313" key="3">
    <source>
        <dbReference type="Proteomes" id="UP000278792"/>
    </source>
</evidence>
<sequence length="107" mass="11961">MANKGLLFLLLISPFTLASQDPTAPLDWQAPVKTAQVKKVVSYRVPNLQSIVCGEREECYAILDGKTKARGEKISGFSVKQINPDFVTVTRGNKQWKLEPFPLEVKQ</sequence>
<organism evidence="2 3">
    <name type="scientific">Vibrio ponticus</name>
    <dbReference type="NCBI Taxonomy" id="265668"/>
    <lineage>
        <taxon>Bacteria</taxon>
        <taxon>Pseudomonadati</taxon>
        <taxon>Pseudomonadota</taxon>
        <taxon>Gammaproteobacteria</taxon>
        <taxon>Vibrionales</taxon>
        <taxon>Vibrionaceae</taxon>
        <taxon>Vibrio</taxon>
    </lineage>
</organism>
<accession>A0A3N3E5K2</accession>
<feature type="signal peptide" evidence="1">
    <location>
        <begin position="1"/>
        <end position="18"/>
    </location>
</feature>
<evidence type="ECO:0000313" key="2">
    <source>
        <dbReference type="EMBL" id="ROV61880.1"/>
    </source>
</evidence>
<evidence type="ECO:0000256" key="1">
    <source>
        <dbReference type="SAM" id="SignalP"/>
    </source>
</evidence>
<protein>
    <submittedName>
        <fullName evidence="2">MSHA biogenesis protein MshK</fullName>
    </submittedName>
</protein>
<dbReference type="AlphaFoldDB" id="A0A3N3E5K2"/>
<comment type="caution">
    <text evidence="2">The sequence shown here is derived from an EMBL/GenBank/DDBJ whole genome shotgun (WGS) entry which is preliminary data.</text>
</comment>
<dbReference type="RefSeq" id="WP_123780597.1">
    <property type="nucleotide sequence ID" value="NZ_RKIK01000005.1"/>
</dbReference>